<sequence length="435" mass="46714">MQNGKRAVLDLGTGSVKAGWAGEGKARYALPTCSGAVRRRPQLYLSEECYCLQEYICSRPSQGGLWANLEMLRDILDLTFSKKYLSADPKELSGVALTEPLLTPASLRHHVSEILFEDLGVERLAIVAAQAVVPYAFWGMGWGAQDICAPPRAKRMGVTCYSGPERRAPLGTVGPRGSASLPGCCAKGKGGASAGLASSTDPCFSPQLAASSPAADPSLVGQVSPGRNPFGLTVDVGFSASHAVPFVNYSALEASALRSEIGGAHANAYLKNLLLTRGVSLEKNELFAQKLKEETCFVTGDLMRVLRLLRNLPGSRRAAYLGGPLLVERETPDYSLTKSQLAAYFHTHSPAPIPDLSSLEKCTDAEKRKSICNSSSKDNEERTAEAPLASESHEEHQKIPEDPCWAPPVAPTRPTVKLSTERLVVPEILFRPQGK</sequence>
<dbReference type="SUPFAM" id="SSF53067">
    <property type="entry name" value="Actin-like ATPase domain"/>
    <property type="match status" value="2"/>
</dbReference>
<evidence type="ECO:0000313" key="5">
    <source>
        <dbReference type="Proteomes" id="UP000018050"/>
    </source>
</evidence>
<dbReference type="Pfam" id="PF00022">
    <property type="entry name" value="Actin"/>
    <property type="match status" value="1"/>
</dbReference>
<dbReference type="PANTHER" id="PTHR11937">
    <property type="entry name" value="ACTIN"/>
    <property type="match status" value="1"/>
</dbReference>
<dbReference type="SMART" id="SM00268">
    <property type="entry name" value="ACTIN"/>
    <property type="match status" value="1"/>
</dbReference>
<dbReference type="InterPro" id="IPR043129">
    <property type="entry name" value="ATPase_NBD"/>
</dbReference>
<gene>
    <name evidence="4" type="ORF">EAH_00032470</name>
</gene>
<feature type="region of interest" description="Disordered" evidence="3">
    <location>
        <begin position="370"/>
        <end position="418"/>
    </location>
</feature>
<feature type="compositionally biased region" description="Basic and acidic residues" evidence="3">
    <location>
        <begin position="391"/>
        <end position="401"/>
    </location>
</feature>
<proteinExistence type="inferred from homology"/>
<dbReference type="InterPro" id="IPR004000">
    <property type="entry name" value="Actin"/>
</dbReference>
<comment type="catalytic activity">
    <reaction evidence="1">
        <text>ATP + H2O = ADP + phosphate + H(+)</text>
        <dbReference type="Rhea" id="RHEA:13065"/>
        <dbReference type="ChEBI" id="CHEBI:15377"/>
        <dbReference type="ChEBI" id="CHEBI:15378"/>
        <dbReference type="ChEBI" id="CHEBI:30616"/>
        <dbReference type="ChEBI" id="CHEBI:43474"/>
        <dbReference type="ChEBI" id="CHEBI:456216"/>
    </reaction>
</comment>
<organism evidence="4 5">
    <name type="scientific">Eimeria acervulina</name>
    <name type="common">Coccidian parasite</name>
    <dbReference type="NCBI Taxonomy" id="5801"/>
    <lineage>
        <taxon>Eukaryota</taxon>
        <taxon>Sar</taxon>
        <taxon>Alveolata</taxon>
        <taxon>Apicomplexa</taxon>
        <taxon>Conoidasida</taxon>
        <taxon>Coccidia</taxon>
        <taxon>Eucoccidiorida</taxon>
        <taxon>Eimeriorina</taxon>
        <taxon>Eimeriidae</taxon>
        <taxon>Eimeria</taxon>
    </lineage>
</organism>
<dbReference type="Gene3D" id="3.90.640.10">
    <property type="entry name" value="Actin, Chain A, domain 4"/>
    <property type="match status" value="1"/>
</dbReference>
<dbReference type="RefSeq" id="XP_013247755.1">
    <property type="nucleotide sequence ID" value="XM_013392301.1"/>
</dbReference>
<dbReference type="GeneID" id="25271317"/>
<dbReference type="EMBL" id="HG673081">
    <property type="protein sequence ID" value="CDI83056.1"/>
    <property type="molecule type" value="Genomic_DNA"/>
</dbReference>
<evidence type="ECO:0000313" key="4">
    <source>
        <dbReference type="EMBL" id="CDI83056.1"/>
    </source>
</evidence>
<comment type="similarity">
    <text evidence="2">Belongs to the actin family.</text>
</comment>
<dbReference type="VEuPathDB" id="ToxoDB:EAH_00032470"/>
<reference evidence="4" key="1">
    <citation type="submission" date="2013-10" db="EMBL/GenBank/DDBJ databases">
        <title>Genomic analysis of the causative agents of coccidiosis in chickens.</title>
        <authorList>
            <person name="Reid A.J."/>
            <person name="Blake D."/>
            <person name="Billington K."/>
            <person name="Browne H."/>
            <person name="Dunn M."/>
            <person name="Hung S."/>
            <person name="Kawahara F."/>
            <person name="Miranda-Saavedra D."/>
            <person name="Mourier T."/>
            <person name="Nagra H."/>
            <person name="Otto T.D."/>
            <person name="Rawlings N."/>
            <person name="Sanchez A."/>
            <person name="Sanders M."/>
            <person name="Subramaniam C."/>
            <person name="Tay Y."/>
            <person name="Dear P."/>
            <person name="Doerig C."/>
            <person name="Gruber A."/>
            <person name="Parkinson J."/>
            <person name="Shirley M."/>
            <person name="Wan K.L."/>
            <person name="Berriman M."/>
            <person name="Tomley F."/>
            <person name="Pain A."/>
        </authorList>
    </citation>
    <scope>NUCLEOTIDE SEQUENCE</scope>
    <source>
        <strain evidence="4">Houghton</strain>
    </source>
</reference>
<evidence type="ECO:0000256" key="3">
    <source>
        <dbReference type="SAM" id="MobiDB-lite"/>
    </source>
</evidence>
<dbReference type="Proteomes" id="UP000018050">
    <property type="component" value="Unassembled WGS sequence"/>
</dbReference>
<reference evidence="4" key="2">
    <citation type="submission" date="2013-10" db="EMBL/GenBank/DDBJ databases">
        <authorList>
            <person name="Aslett M."/>
        </authorList>
    </citation>
    <scope>NUCLEOTIDE SEQUENCE</scope>
    <source>
        <strain evidence="4">Houghton</strain>
    </source>
</reference>
<dbReference type="Gene3D" id="3.30.420.40">
    <property type="match status" value="1"/>
</dbReference>
<evidence type="ECO:0000256" key="1">
    <source>
        <dbReference type="ARBA" id="ARBA00049360"/>
    </source>
</evidence>
<name>U6GS55_EIMAC</name>
<protein>
    <submittedName>
        <fullName evidence="4">Actin-like family protein ARP6, putative</fullName>
    </submittedName>
</protein>
<dbReference type="OMA" id="MKEESCY"/>
<dbReference type="AlphaFoldDB" id="U6GS55"/>
<keyword evidence="5" id="KW-1185">Reference proteome</keyword>
<dbReference type="OrthoDB" id="6220758at2759"/>
<evidence type="ECO:0000256" key="2">
    <source>
        <dbReference type="RuleBase" id="RU000487"/>
    </source>
</evidence>
<accession>U6GS55</accession>